<dbReference type="Gene3D" id="2.40.70.10">
    <property type="entry name" value="Acid Proteases"/>
    <property type="match status" value="2"/>
</dbReference>
<feature type="domain" description="Peptidase A1" evidence="2">
    <location>
        <begin position="1"/>
        <end position="121"/>
    </location>
</feature>
<dbReference type="PANTHER" id="PTHR47966:SF44">
    <property type="entry name" value="PEPTIDASE A1 DOMAIN-CONTAINING PROTEIN"/>
    <property type="match status" value="1"/>
</dbReference>
<dbReference type="Proteomes" id="UP000270094">
    <property type="component" value="Unassembled WGS sequence"/>
</dbReference>
<dbReference type="OrthoDB" id="5794195at2759"/>
<dbReference type="PANTHER" id="PTHR47966">
    <property type="entry name" value="BETA-SITE APP-CLEAVING ENZYME, ISOFORM A-RELATED"/>
    <property type="match status" value="1"/>
</dbReference>
<dbReference type="AlphaFoldDB" id="A0A3P7JGN1"/>
<reference evidence="3 4" key="1">
    <citation type="submission" date="2018-11" db="EMBL/GenBank/DDBJ databases">
        <authorList>
            <consortium name="Pathogen Informatics"/>
        </authorList>
    </citation>
    <scope>NUCLEOTIDE SEQUENCE [LARGE SCALE GENOMIC DNA]</scope>
</reference>
<dbReference type="GO" id="GO:0005764">
    <property type="term" value="C:lysosome"/>
    <property type="evidence" value="ECO:0007669"/>
    <property type="project" value="TreeGrafter"/>
</dbReference>
<dbReference type="InterPro" id="IPR033121">
    <property type="entry name" value="PEPTIDASE_A1"/>
</dbReference>
<sequence>MLGLPFTSVAVHPITPPLLRANDLGLLDEPIFTIYFKNVGEQEDVYGGTITYGGLDLDHCENLITYEPLTSAQSWQFRLRNVYAKSFSSSKGWEALSDTSNAFNGCPPAILEKIAKQYDGK</sequence>
<dbReference type="InterPro" id="IPR021109">
    <property type="entry name" value="Peptidase_aspartic_dom_sf"/>
</dbReference>
<evidence type="ECO:0000259" key="2">
    <source>
        <dbReference type="PROSITE" id="PS51767"/>
    </source>
</evidence>
<name>A0A3P7JGN1_STRVU</name>
<dbReference type="Pfam" id="PF00026">
    <property type="entry name" value="Asp"/>
    <property type="match status" value="1"/>
</dbReference>
<dbReference type="PROSITE" id="PS51767">
    <property type="entry name" value="PEPTIDASE_A1"/>
    <property type="match status" value="1"/>
</dbReference>
<proteinExistence type="inferred from homology"/>
<gene>
    <name evidence="3" type="ORF">SVUK_LOCUS19849</name>
</gene>
<dbReference type="EMBL" id="UYYB01133791">
    <property type="protein sequence ID" value="VDM84851.1"/>
    <property type="molecule type" value="Genomic_DNA"/>
</dbReference>
<dbReference type="InterPro" id="IPR034164">
    <property type="entry name" value="Pepsin-like_dom"/>
</dbReference>
<feature type="non-terminal residue" evidence="3">
    <location>
        <position position="121"/>
    </location>
</feature>
<protein>
    <recommendedName>
        <fullName evidence="2">Peptidase A1 domain-containing protein</fullName>
    </recommendedName>
</protein>
<comment type="similarity">
    <text evidence="1">Belongs to the peptidase A1 family.</text>
</comment>
<accession>A0A3P7JGN1</accession>
<keyword evidence="4" id="KW-1185">Reference proteome</keyword>
<dbReference type="GO" id="GO:0006508">
    <property type="term" value="P:proteolysis"/>
    <property type="evidence" value="ECO:0007669"/>
    <property type="project" value="InterPro"/>
</dbReference>
<dbReference type="InterPro" id="IPR001461">
    <property type="entry name" value="Aspartic_peptidase_A1"/>
</dbReference>
<organism evidence="3 4">
    <name type="scientific">Strongylus vulgaris</name>
    <name type="common">Blood worm</name>
    <dbReference type="NCBI Taxonomy" id="40348"/>
    <lineage>
        <taxon>Eukaryota</taxon>
        <taxon>Metazoa</taxon>
        <taxon>Ecdysozoa</taxon>
        <taxon>Nematoda</taxon>
        <taxon>Chromadorea</taxon>
        <taxon>Rhabditida</taxon>
        <taxon>Rhabditina</taxon>
        <taxon>Rhabditomorpha</taxon>
        <taxon>Strongyloidea</taxon>
        <taxon>Strongylidae</taxon>
        <taxon>Strongylus</taxon>
    </lineage>
</organism>
<evidence type="ECO:0000313" key="4">
    <source>
        <dbReference type="Proteomes" id="UP000270094"/>
    </source>
</evidence>
<dbReference type="CDD" id="cd05471">
    <property type="entry name" value="pepsin_like"/>
    <property type="match status" value="1"/>
</dbReference>
<evidence type="ECO:0000313" key="3">
    <source>
        <dbReference type="EMBL" id="VDM84851.1"/>
    </source>
</evidence>
<evidence type="ECO:0000256" key="1">
    <source>
        <dbReference type="ARBA" id="ARBA00007447"/>
    </source>
</evidence>
<dbReference type="SUPFAM" id="SSF50630">
    <property type="entry name" value="Acid proteases"/>
    <property type="match status" value="1"/>
</dbReference>
<dbReference type="GO" id="GO:0004190">
    <property type="term" value="F:aspartic-type endopeptidase activity"/>
    <property type="evidence" value="ECO:0007669"/>
    <property type="project" value="InterPro"/>
</dbReference>